<organism evidence="1 2">
    <name type="scientific">Pseudobowmanella zhangzhouensis</name>
    <dbReference type="NCBI Taxonomy" id="1537679"/>
    <lineage>
        <taxon>Bacteria</taxon>
        <taxon>Pseudomonadati</taxon>
        <taxon>Pseudomonadota</taxon>
        <taxon>Gammaproteobacteria</taxon>
        <taxon>Alteromonadales</taxon>
        <taxon>Alteromonadaceae</taxon>
    </lineage>
</organism>
<proteinExistence type="predicted"/>
<comment type="caution">
    <text evidence="1">The sequence shown here is derived from an EMBL/GenBank/DDBJ whole genome shotgun (WGS) entry which is preliminary data.</text>
</comment>
<evidence type="ECO:0000313" key="2">
    <source>
        <dbReference type="Proteomes" id="UP001596364"/>
    </source>
</evidence>
<accession>A0ABW1XJM5</accession>
<dbReference type="Proteomes" id="UP001596364">
    <property type="component" value="Unassembled WGS sequence"/>
</dbReference>
<reference evidence="2" key="1">
    <citation type="journal article" date="2019" name="Int. J. Syst. Evol. Microbiol.">
        <title>The Global Catalogue of Microorganisms (GCM) 10K type strain sequencing project: providing services to taxonomists for standard genome sequencing and annotation.</title>
        <authorList>
            <consortium name="The Broad Institute Genomics Platform"/>
            <consortium name="The Broad Institute Genome Sequencing Center for Infectious Disease"/>
            <person name="Wu L."/>
            <person name="Ma J."/>
        </authorList>
    </citation>
    <scope>NUCLEOTIDE SEQUENCE [LARGE SCALE GENOMIC DNA]</scope>
    <source>
        <strain evidence="2">CGMCC 1.16031</strain>
    </source>
</reference>
<protein>
    <recommendedName>
        <fullName evidence="3">Lecithin retinol acyltransferase</fullName>
    </recommendedName>
</protein>
<keyword evidence="2" id="KW-1185">Reference proteome</keyword>
<evidence type="ECO:0000313" key="1">
    <source>
        <dbReference type="EMBL" id="MFC6440016.1"/>
    </source>
</evidence>
<sequence length="172" mass="18891">MAAPLIWLGAGLAALAIADKERRSPKGSQVIHYPGESVMQVSPTDGAVVCCGIYGVFDHTGIWVDGQIIELKGNGLVRAVSPSRFLANRSGERIFVLCDAAGNAIENQRAASIALSKVFTYSEYDVLKNNCHRFCWQCISNERERVTAFTQLNQLLATHYQTRLRWHPIGGA</sequence>
<evidence type="ECO:0008006" key="3">
    <source>
        <dbReference type="Google" id="ProtNLM"/>
    </source>
</evidence>
<dbReference type="RefSeq" id="WP_131256895.1">
    <property type="nucleotide sequence ID" value="NZ_JBHSUS010000001.1"/>
</dbReference>
<dbReference type="EMBL" id="JBHSUS010000001">
    <property type="protein sequence ID" value="MFC6440016.1"/>
    <property type="molecule type" value="Genomic_DNA"/>
</dbReference>
<gene>
    <name evidence="1" type="ORF">ACFP85_07635</name>
</gene>
<name>A0ABW1XJM5_9ALTE</name>